<evidence type="ECO:0000313" key="2">
    <source>
        <dbReference type="EMBL" id="MFD1746222.1"/>
    </source>
</evidence>
<dbReference type="Proteomes" id="UP001597322">
    <property type="component" value="Unassembled WGS sequence"/>
</dbReference>
<keyword evidence="2" id="KW-0378">Hydrolase</keyword>
<dbReference type="Pfam" id="PF00561">
    <property type="entry name" value="Abhydrolase_1"/>
    <property type="match status" value="1"/>
</dbReference>
<dbReference type="EMBL" id="JBHUEQ010000022">
    <property type="protein sequence ID" value="MFD1746222.1"/>
    <property type="molecule type" value="Genomic_DNA"/>
</dbReference>
<sequence>MRDDGFGYLTSDDGLRLAYREFPATGSAAPDLPVVCLPGLTRNSRDFEPLARQISQSAKRPRRVICLDYRGRGRSDWAGDKTSYNIVTEARDVLKAMDHLDLERAIFIGTSRGGLIMHILAQMALERMAAGILNDVGPELGVEGLREIQAYLKEAEPLPDWKSATEGLKALHGSAFPALSSGDWEEFAEAIFRETEKGIVPDCDPAIGQAFAAMNLDKAIPDLWPQFDLMAGLPLLLIRGVNSKLLTASITQAMQARHTQMAVILAKGQGHAPLLHLGEVQPALQSFLDTLPC</sequence>
<proteinExistence type="predicted"/>
<gene>
    <name evidence="2" type="ORF">ACFSE1_12180</name>
</gene>
<dbReference type="GO" id="GO:0016787">
    <property type="term" value="F:hydrolase activity"/>
    <property type="evidence" value="ECO:0007669"/>
    <property type="project" value="UniProtKB-KW"/>
</dbReference>
<dbReference type="SUPFAM" id="SSF53474">
    <property type="entry name" value="alpha/beta-Hydrolases"/>
    <property type="match status" value="1"/>
</dbReference>
<evidence type="ECO:0000259" key="1">
    <source>
        <dbReference type="Pfam" id="PF00561"/>
    </source>
</evidence>
<dbReference type="InterPro" id="IPR000073">
    <property type="entry name" value="AB_hydrolase_1"/>
</dbReference>
<comment type="caution">
    <text evidence="2">The sequence shown here is derived from an EMBL/GenBank/DDBJ whole genome shotgun (WGS) entry which is preliminary data.</text>
</comment>
<dbReference type="PANTHER" id="PTHR43433">
    <property type="entry name" value="HYDROLASE, ALPHA/BETA FOLD FAMILY PROTEIN"/>
    <property type="match status" value="1"/>
</dbReference>
<protein>
    <submittedName>
        <fullName evidence="2">Alpha/beta fold hydrolase</fullName>
    </submittedName>
</protein>
<feature type="domain" description="AB hydrolase-1" evidence="1">
    <location>
        <begin position="33"/>
        <end position="136"/>
    </location>
</feature>
<dbReference type="RefSeq" id="WP_377401424.1">
    <property type="nucleotide sequence ID" value="NZ_JBHUEQ010000022.1"/>
</dbReference>
<dbReference type="Gene3D" id="3.40.50.1820">
    <property type="entry name" value="alpha/beta hydrolase"/>
    <property type="match status" value="1"/>
</dbReference>
<name>A0ABW4M5G8_9HYPH</name>
<reference evidence="3" key="1">
    <citation type="journal article" date="2019" name="Int. J. Syst. Evol. Microbiol.">
        <title>The Global Catalogue of Microorganisms (GCM) 10K type strain sequencing project: providing services to taxonomists for standard genome sequencing and annotation.</title>
        <authorList>
            <consortium name="The Broad Institute Genomics Platform"/>
            <consortium name="The Broad Institute Genome Sequencing Center for Infectious Disease"/>
            <person name="Wu L."/>
            <person name="Ma J."/>
        </authorList>
    </citation>
    <scope>NUCLEOTIDE SEQUENCE [LARGE SCALE GENOMIC DNA]</scope>
    <source>
        <strain evidence="3">CG52</strain>
    </source>
</reference>
<evidence type="ECO:0000313" key="3">
    <source>
        <dbReference type="Proteomes" id="UP001597322"/>
    </source>
</evidence>
<accession>A0ABW4M5G8</accession>
<organism evidence="2 3">
    <name type="scientific">Rhizobium helianthi</name>
    <dbReference type="NCBI Taxonomy" id="1132695"/>
    <lineage>
        <taxon>Bacteria</taxon>
        <taxon>Pseudomonadati</taxon>
        <taxon>Pseudomonadota</taxon>
        <taxon>Alphaproteobacteria</taxon>
        <taxon>Hyphomicrobiales</taxon>
        <taxon>Rhizobiaceae</taxon>
        <taxon>Rhizobium/Agrobacterium group</taxon>
        <taxon>Rhizobium</taxon>
    </lineage>
</organism>
<dbReference type="InterPro" id="IPR029058">
    <property type="entry name" value="AB_hydrolase_fold"/>
</dbReference>
<dbReference type="InterPro" id="IPR050471">
    <property type="entry name" value="AB_hydrolase"/>
</dbReference>
<dbReference type="PANTHER" id="PTHR43433:SF5">
    <property type="entry name" value="AB HYDROLASE-1 DOMAIN-CONTAINING PROTEIN"/>
    <property type="match status" value="1"/>
</dbReference>
<keyword evidence="3" id="KW-1185">Reference proteome</keyword>